<gene>
    <name evidence="1" type="ORF">HLH13_03325</name>
</gene>
<comment type="caution">
    <text evidence="1">The sequence shown here is derived from an EMBL/GenBank/DDBJ whole genome shotgun (WGS) entry which is preliminary data.</text>
</comment>
<name>A0ABX1UZD1_9GAMM</name>
<dbReference type="Proteomes" id="UP000546536">
    <property type="component" value="Unassembled WGS sequence"/>
</dbReference>
<accession>A0ABX1UZD1</accession>
<organism evidence="1 2">
    <name type="scientific">Acinetobacter terrae</name>
    <dbReference type="NCBI Taxonomy" id="2731247"/>
    <lineage>
        <taxon>Bacteria</taxon>
        <taxon>Pseudomonadati</taxon>
        <taxon>Pseudomonadota</taxon>
        <taxon>Gammaproteobacteria</taxon>
        <taxon>Moraxellales</taxon>
        <taxon>Moraxellaceae</taxon>
        <taxon>Acinetobacter</taxon>
        <taxon>Acinetobacter Taxon 24</taxon>
    </lineage>
</organism>
<proteinExistence type="predicted"/>
<dbReference type="EMBL" id="JABERG010000003">
    <property type="protein sequence ID" value="NNH86760.1"/>
    <property type="molecule type" value="Genomic_DNA"/>
</dbReference>
<evidence type="ECO:0000313" key="2">
    <source>
        <dbReference type="Proteomes" id="UP000546536"/>
    </source>
</evidence>
<protein>
    <submittedName>
        <fullName evidence="1">Uncharacterized protein</fullName>
    </submittedName>
</protein>
<reference evidence="1 2" key="1">
    <citation type="submission" date="2020-04" db="EMBL/GenBank/DDBJ databases">
        <title>Acinetobacter Taxon 24.</title>
        <authorList>
            <person name="Nemec A."/>
            <person name="Radolfova-Krizova L."/>
            <person name="Higgins P.G."/>
            <person name="Spanelova P."/>
        </authorList>
    </citation>
    <scope>NUCLEOTIDE SEQUENCE [LARGE SCALE GENOMIC DNA]</scope>
    <source>
        <strain evidence="1 2">ANC 4279</strain>
    </source>
</reference>
<keyword evidence="2" id="KW-1185">Reference proteome</keyword>
<sequence length="69" mass="7981">MEYIKSIEDLIKIDEIFARASMITNIITQTDVALANQKSALSQFQFKDTRGFVRPWESWKQCVVRLGNS</sequence>
<evidence type="ECO:0000313" key="1">
    <source>
        <dbReference type="EMBL" id="NNH86760.1"/>
    </source>
</evidence>
<dbReference type="RefSeq" id="WP_171543783.1">
    <property type="nucleotide sequence ID" value="NZ_JABERG010000003.1"/>
</dbReference>